<organism evidence="1 2">
    <name type="scientific">Methylobacterium nodulans (strain LMG 21967 / CNCM I-2342 / ORS 2060)</name>
    <dbReference type="NCBI Taxonomy" id="460265"/>
    <lineage>
        <taxon>Bacteria</taxon>
        <taxon>Pseudomonadati</taxon>
        <taxon>Pseudomonadota</taxon>
        <taxon>Alphaproteobacteria</taxon>
        <taxon>Hyphomicrobiales</taxon>
        <taxon>Methylobacteriaceae</taxon>
        <taxon>Methylobacterium</taxon>
    </lineage>
</organism>
<dbReference type="EMBL" id="CP001350">
    <property type="protein sequence ID" value="ACL62511.1"/>
    <property type="molecule type" value="Genomic_DNA"/>
</dbReference>
<proteinExistence type="predicted"/>
<gene>
    <name evidence="1" type="ordered locus">Mnod_8379</name>
</gene>
<protein>
    <submittedName>
        <fullName evidence="1">Peptidase S8 and S53 subtilisin kexin sedolisin</fullName>
    </submittedName>
</protein>
<accession>B8IVS1</accession>
<sequence>MYWLPLTPHRPATEILGLCVYDASGDVAGAPRSAFPTNTAQFRLSYGEAFTDLLIGETNKARMARGLNPASIVYKGYDIFQYDLQYVRTDEGFFRERKWYNFKECVNRAVSELTKKVQITGDIQDAVRAYNGSGPKAQQYARDVMRLLPYCEEAAATAVTPAVAFSGAGAGLSFVAFEESGIAADEDDPGAPGNSDTNETADFETARFLANLGAPGASDDASLDSPTFAAIGAINLDISRA</sequence>
<evidence type="ECO:0000313" key="1">
    <source>
        <dbReference type="EMBL" id="ACL62511.1"/>
    </source>
</evidence>
<dbReference type="KEGG" id="mno:Mnod_8379"/>
<dbReference type="Proteomes" id="UP000008207">
    <property type="component" value="Plasmid pMNOD01"/>
</dbReference>
<dbReference type="AlphaFoldDB" id="B8IVS1"/>
<keyword evidence="1" id="KW-0614">Plasmid</keyword>
<name>B8IVS1_METNO</name>
<geneLocation type="plasmid" evidence="1 2">
    <name>pMNOD01</name>
</geneLocation>
<evidence type="ECO:0000313" key="2">
    <source>
        <dbReference type="Proteomes" id="UP000008207"/>
    </source>
</evidence>
<keyword evidence="2" id="KW-1185">Reference proteome</keyword>
<dbReference type="HOGENOM" id="CLU_1150814_0_0_5"/>
<reference evidence="2" key="1">
    <citation type="submission" date="2009-01" db="EMBL/GenBank/DDBJ databases">
        <title>Complete sequence of plasmid 1 of Methylobacterium nodulans ORS 2060.</title>
        <authorList>
            <consortium name="US DOE Joint Genome Institute"/>
            <person name="Lucas S."/>
            <person name="Copeland A."/>
            <person name="Lapidus A."/>
            <person name="Glavina del Rio T."/>
            <person name="Dalin E."/>
            <person name="Tice H."/>
            <person name="Bruce D."/>
            <person name="Goodwin L."/>
            <person name="Pitluck S."/>
            <person name="Sims D."/>
            <person name="Brettin T."/>
            <person name="Detter J.C."/>
            <person name="Han C."/>
            <person name="Larimer F."/>
            <person name="Land M."/>
            <person name="Hauser L."/>
            <person name="Kyrpides N."/>
            <person name="Ivanova N."/>
            <person name="Marx C.J."/>
            <person name="Richardson P."/>
        </authorList>
    </citation>
    <scope>NUCLEOTIDE SEQUENCE [LARGE SCALE GENOMIC DNA]</scope>
    <source>
        <strain evidence="2">LMG 21967 / CNCM I-2342 / ORS 2060</strain>
        <plasmid evidence="2">Plasmid pMNOD01</plasmid>
    </source>
</reference>